<comment type="caution">
    <text evidence="1">The sequence shown here is derived from an EMBL/GenBank/DDBJ whole genome shotgun (WGS) entry which is preliminary data.</text>
</comment>
<evidence type="ECO:0000313" key="2">
    <source>
        <dbReference type="Proteomes" id="UP000585474"/>
    </source>
</evidence>
<reference evidence="1 2" key="1">
    <citation type="submission" date="2019-07" db="EMBL/GenBank/DDBJ databases">
        <title>De Novo Assembly of kiwifruit Actinidia rufa.</title>
        <authorList>
            <person name="Sugita-Konishi S."/>
            <person name="Sato K."/>
            <person name="Mori E."/>
            <person name="Abe Y."/>
            <person name="Kisaki G."/>
            <person name="Hamano K."/>
            <person name="Suezawa K."/>
            <person name="Otani M."/>
            <person name="Fukuda T."/>
            <person name="Manabe T."/>
            <person name="Gomi K."/>
            <person name="Tabuchi M."/>
            <person name="Akimitsu K."/>
            <person name="Kataoka I."/>
        </authorList>
    </citation>
    <scope>NUCLEOTIDE SEQUENCE [LARGE SCALE GENOMIC DNA]</scope>
    <source>
        <strain evidence="2">cv. Fuchu</strain>
    </source>
</reference>
<sequence>MLAVSEARVISLYKRGRLGSGFSARYIVEDCLLIVTGQAGVDRMQIAASYRSISFRNTLITADRIAKEYELAAKELHIRLLLGLEYISDYSVPRTHFESLSECRRVTLFL</sequence>
<dbReference type="Proteomes" id="UP000585474">
    <property type="component" value="Unassembled WGS sequence"/>
</dbReference>
<organism evidence="1 2">
    <name type="scientific">Actinidia rufa</name>
    <dbReference type="NCBI Taxonomy" id="165716"/>
    <lineage>
        <taxon>Eukaryota</taxon>
        <taxon>Viridiplantae</taxon>
        <taxon>Streptophyta</taxon>
        <taxon>Embryophyta</taxon>
        <taxon>Tracheophyta</taxon>
        <taxon>Spermatophyta</taxon>
        <taxon>Magnoliopsida</taxon>
        <taxon>eudicotyledons</taxon>
        <taxon>Gunneridae</taxon>
        <taxon>Pentapetalae</taxon>
        <taxon>asterids</taxon>
        <taxon>Ericales</taxon>
        <taxon>Actinidiaceae</taxon>
        <taxon>Actinidia</taxon>
    </lineage>
</organism>
<accession>A0A7J0FSS6</accession>
<dbReference type="AlphaFoldDB" id="A0A7J0FSS6"/>
<dbReference type="EMBL" id="BJWL01000015">
    <property type="protein sequence ID" value="GFZ01614.1"/>
    <property type="molecule type" value="Genomic_DNA"/>
</dbReference>
<name>A0A7J0FSS6_9ERIC</name>
<evidence type="ECO:0000313" key="1">
    <source>
        <dbReference type="EMBL" id="GFZ01614.1"/>
    </source>
</evidence>
<gene>
    <name evidence="1" type="ORF">Acr_15g0002230</name>
</gene>
<keyword evidence="2" id="KW-1185">Reference proteome</keyword>
<protein>
    <submittedName>
        <fullName evidence="1">Uncharacterized protein</fullName>
    </submittedName>
</protein>
<proteinExistence type="predicted"/>